<accession>A0A9D5DIK8</accession>
<feature type="region of interest" description="Disordered" evidence="1">
    <location>
        <begin position="127"/>
        <end position="147"/>
    </location>
</feature>
<dbReference type="OrthoDB" id="10251079at2759"/>
<dbReference type="EMBL" id="JAPCXC010000042">
    <property type="protein sequence ID" value="KAJ1608631.1"/>
    <property type="molecule type" value="Genomic_DNA"/>
</dbReference>
<protein>
    <submittedName>
        <fullName evidence="2">CDP-diacylglycerol-inositol 3-phosphatidyltransferase isoform 1</fullName>
    </submittedName>
</protein>
<dbReference type="AlphaFoldDB" id="A0A9D5DIK8"/>
<reference evidence="2" key="1">
    <citation type="submission" date="2022-10" db="EMBL/GenBank/DDBJ databases">
        <title>Adaptive evolution leads to modifications in subtelomeric GC content in a zoonotic Cryptosporidium species.</title>
        <authorList>
            <person name="Li J."/>
            <person name="Feng Y."/>
            <person name="Xiao L."/>
        </authorList>
    </citation>
    <scope>NUCLEOTIDE SEQUENCE</scope>
    <source>
        <strain evidence="2">33844</strain>
    </source>
</reference>
<evidence type="ECO:0000313" key="2">
    <source>
        <dbReference type="EMBL" id="KAJ1608631.1"/>
    </source>
</evidence>
<organism evidence="2">
    <name type="scientific">Cryptosporidium canis</name>
    <dbReference type="NCBI Taxonomy" id="195482"/>
    <lineage>
        <taxon>Eukaryota</taxon>
        <taxon>Sar</taxon>
        <taxon>Alveolata</taxon>
        <taxon>Apicomplexa</taxon>
        <taxon>Conoidasida</taxon>
        <taxon>Coccidia</taxon>
        <taxon>Eucoccidiorida</taxon>
        <taxon>Eimeriorina</taxon>
        <taxon>Cryptosporidiidae</taxon>
        <taxon>Cryptosporidium</taxon>
    </lineage>
</organism>
<comment type="caution">
    <text evidence="2">The sequence shown here is derived from an EMBL/GenBank/DDBJ whole genome shotgun (WGS) entry which is preliminary data.</text>
</comment>
<proteinExistence type="predicted"/>
<evidence type="ECO:0000256" key="1">
    <source>
        <dbReference type="SAM" id="MobiDB-lite"/>
    </source>
</evidence>
<sequence length="147" mass="16393">MITDRCSTIIIMVLAITLHKKYVSLMTILLIGDVSGHWMYMISSISVGKSSHKTIERNMWPILRLYYSTVPGRPETHPGRLIRPVPRVAPCSDQECHELCPSTLWLQHAARPGSLRKNKELLLGIGGSPGKLSSRVPDLPPKSQQLS</sequence>
<dbReference type="Proteomes" id="UP001067231">
    <property type="component" value="Unassembled WGS sequence"/>
</dbReference>
<gene>
    <name evidence="2" type="ORF">OJ253_1899</name>
</gene>
<name>A0A9D5DIK8_9CRYT</name>